<feature type="region of interest" description="Disordered" evidence="1">
    <location>
        <begin position="1"/>
        <end position="28"/>
    </location>
</feature>
<evidence type="ECO:0000256" key="1">
    <source>
        <dbReference type="SAM" id="MobiDB-lite"/>
    </source>
</evidence>
<keyword evidence="4" id="KW-1185">Reference proteome</keyword>
<dbReference type="Gene3D" id="1.10.1200.10">
    <property type="entry name" value="ACP-like"/>
    <property type="match status" value="1"/>
</dbReference>
<feature type="compositionally biased region" description="Basic residues" evidence="1">
    <location>
        <begin position="7"/>
        <end position="16"/>
    </location>
</feature>
<reference evidence="3" key="2">
    <citation type="submission" date="2020-09" db="EMBL/GenBank/DDBJ databases">
        <authorList>
            <person name="Sun Q."/>
            <person name="Ohkuma M."/>
        </authorList>
    </citation>
    <scope>NUCLEOTIDE SEQUENCE</scope>
    <source>
        <strain evidence="3">JCM 4654</strain>
    </source>
</reference>
<dbReference type="PROSITE" id="PS50075">
    <property type="entry name" value="CARRIER"/>
    <property type="match status" value="1"/>
</dbReference>
<proteinExistence type="predicted"/>
<protein>
    <recommendedName>
        <fullName evidence="2">Carrier domain-containing protein</fullName>
    </recommendedName>
</protein>
<comment type="caution">
    <text evidence="3">The sequence shown here is derived from an EMBL/GenBank/DDBJ whole genome shotgun (WGS) entry which is preliminary data.</text>
</comment>
<sequence>MTGTAGRHGRDRRSVRTSHTPAEGPKGTIVSDITLSELGELLLECVGAPEEGMAFEGENALDTPFLEFGYDSLALLQVTSVINRKYGIVLDDDAVAEAETPRMLLQMAATAPRAGAVR</sequence>
<accession>A0A919CXB9</accession>
<reference evidence="3" key="1">
    <citation type="journal article" date="2014" name="Int. J. Syst. Evol. Microbiol.">
        <title>Complete genome sequence of Corynebacterium casei LMG S-19264T (=DSM 44701T), isolated from a smear-ripened cheese.</title>
        <authorList>
            <consortium name="US DOE Joint Genome Institute (JGI-PGF)"/>
            <person name="Walter F."/>
            <person name="Albersmeier A."/>
            <person name="Kalinowski J."/>
            <person name="Ruckert C."/>
        </authorList>
    </citation>
    <scope>NUCLEOTIDE SEQUENCE</scope>
    <source>
        <strain evidence="3">JCM 4654</strain>
    </source>
</reference>
<evidence type="ECO:0000313" key="3">
    <source>
        <dbReference type="EMBL" id="GHD93782.1"/>
    </source>
</evidence>
<organism evidence="3 4">
    <name type="scientific">Streptomyces naganishii JCM 4654</name>
    <dbReference type="NCBI Taxonomy" id="1306179"/>
    <lineage>
        <taxon>Bacteria</taxon>
        <taxon>Bacillati</taxon>
        <taxon>Actinomycetota</taxon>
        <taxon>Actinomycetes</taxon>
        <taxon>Kitasatosporales</taxon>
        <taxon>Streptomycetaceae</taxon>
        <taxon>Streptomyces</taxon>
    </lineage>
</organism>
<evidence type="ECO:0000259" key="2">
    <source>
        <dbReference type="PROSITE" id="PS50075"/>
    </source>
</evidence>
<dbReference type="InterPro" id="IPR009081">
    <property type="entry name" value="PP-bd_ACP"/>
</dbReference>
<name>A0A919CXB9_9ACTN</name>
<dbReference type="SUPFAM" id="SSF47336">
    <property type="entry name" value="ACP-like"/>
    <property type="match status" value="1"/>
</dbReference>
<gene>
    <name evidence="3" type="ORF">GCM10010508_52030</name>
</gene>
<evidence type="ECO:0000313" key="4">
    <source>
        <dbReference type="Proteomes" id="UP000608955"/>
    </source>
</evidence>
<dbReference type="AlphaFoldDB" id="A0A919CXB9"/>
<dbReference type="Pfam" id="PF00550">
    <property type="entry name" value="PP-binding"/>
    <property type="match status" value="1"/>
</dbReference>
<dbReference type="EMBL" id="BMVF01000015">
    <property type="protein sequence ID" value="GHD93782.1"/>
    <property type="molecule type" value="Genomic_DNA"/>
</dbReference>
<dbReference type="InterPro" id="IPR036736">
    <property type="entry name" value="ACP-like_sf"/>
</dbReference>
<feature type="domain" description="Carrier" evidence="2">
    <location>
        <begin position="32"/>
        <end position="112"/>
    </location>
</feature>
<dbReference type="Proteomes" id="UP000608955">
    <property type="component" value="Unassembled WGS sequence"/>
</dbReference>